<dbReference type="PANTHER" id="PTHR13061">
    <property type="entry name" value="DYNACTIN SUBUNIT P25"/>
    <property type="match status" value="1"/>
</dbReference>
<dbReference type="Pfam" id="PF00132">
    <property type="entry name" value="Hexapep"/>
    <property type="match status" value="1"/>
</dbReference>
<dbReference type="Gene3D" id="2.160.10.10">
    <property type="entry name" value="Hexapeptide repeat proteins"/>
    <property type="match status" value="1"/>
</dbReference>
<evidence type="ECO:0000313" key="3">
    <source>
        <dbReference type="EMBL" id="BAY72000.1"/>
    </source>
</evidence>
<accession>A0A1Z4KSL4</accession>
<reference evidence="3 4" key="1">
    <citation type="submission" date="2017-06" db="EMBL/GenBank/DDBJ databases">
        <title>Genome sequencing of cyanobaciteial culture collection at National Institute for Environmental Studies (NIES).</title>
        <authorList>
            <person name="Hirose Y."/>
            <person name="Shimura Y."/>
            <person name="Fujisawa T."/>
            <person name="Nakamura Y."/>
            <person name="Kawachi M."/>
        </authorList>
    </citation>
    <scope>NUCLEOTIDE SEQUENCE [LARGE SCALE GENOMIC DNA]</scope>
    <source>
        <strain evidence="3 4">NIES-23</strain>
    </source>
</reference>
<dbReference type="InterPro" id="IPR018357">
    <property type="entry name" value="Hexapep_transf_CS"/>
</dbReference>
<dbReference type="GO" id="GO:0031470">
    <property type="term" value="C:carboxysome"/>
    <property type="evidence" value="ECO:0007669"/>
    <property type="project" value="UniProtKB-ARBA"/>
</dbReference>
<name>A0A1Z4KSL4_ANAVA</name>
<dbReference type="CDD" id="cd04645">
    <property type="entry name" value="LbH_gamma_CA_like"/>
    <property type="match status" value="1"/>
</dbReference>
<evidence type="ECO:0000256" key="2">
    <source>
        <dbReference type="ARBA" id="ARBA00022737"/>
    </source>
</evidence>
<keyword evidence="1" id="KW-0808">Transferase</keyword>
<dbReference type="EMBL" id="AP018216">
    <property type="protein sequence ID" value="BAY72000.1"/>
    <property type="molecule type" value="Genomic_DNA"/>
</dbReference>
<dbReference type="PANTHER" id="PTHR13061:SF29">
    <property type="entry name" value="GAMMA CARBONIC ANHYDRASE-LIKE 1, MITOCHONDRIAL-RELATED"/>
    <property type="match status" value="1"/>
</dbReference>
<organism evidence="3 4">
    <name type="scientific">Trichormus variabilis NIES-23</name>
    <dbReference type="NCBI Taxonomy" id="1973479"/>
    <lineage>
        <taxon>Bacteria</taxon>
        <taxon>Bacillati</taxon>
        <taxon>Cyanobacteriota</taxon>
        <taxon>Cyanophyceae</taxon>
        <taxon>Nostocales</taxon>
        <taxon>Nostocaceae</taxon>
        <taxon>Trichormus</taxon>
    </lineage>
</organism>
<dbReference type="PROSITE" id="PS00101">
    <property type="entry name" value="HEXAPEP_TRANSFERASES"/>
    <property type="match status" value="1"/>
</dbReference>
<proteinExistence type="predicted"/>
<dbReference type="GO" id="GO:0016740">
    <property type="term" value="F:transferase activity"/>
    <property type="evidence" value="ECO:0007669"/>
    <property type="project" value="UniProtKB-KW"/>
</dbReference>
<dbReference type="AlphaFoldDB" id="A0A1Z4KSL4"/>
<gene>
    <name evidence="3" type="ORF">NIES23_48240</name>
</gene>
<dbReference type="Proteomes" id="UP000217507">
    <property type="component" value="Chromosome"/>
</dbReference>
<dbReference type="GO" id="GO:0043886">
    <property type="term" value="F:structural constituent of carboxysome shell"/>
    <property type="evidence" value="ECO:0007669"/>
    <property type="project" value="UniProtKB-ARBA"/>
</dbReference>
<dbReference type="InterPro" id="IPR011004">
    <property type="entry name" value="Trimer_LpxA-like_sf"/>
</dbReference>
<keyword evidence="2" id="KW-0677">Repeat</keyword>
<dbReference type="InterPro" id="IPR001451">
    <property type="entry name" value="Hexapep"/>
</dbReference>
<protein>
    <submittedName>
        <fullName evidence="3">Ferripyochelin binding protein</fullName>
    </submittedName>
</protein>
<dbReference type="InterPro" id="IPR047324">
    <property type="entry name" value="LbH_gamma_CA-like"/>
</dbReference>
<sequence length="202" mass="21458">MIFWFCNQPPRMELFQCSWVPYSYSIVSTTSYWPSPDFSQAAFIAANAVVMGSVKIAAGASIWYGAVVRADVESIEIGECTNIQDGAILHGDPGLPTVLEDHVTVGHRAVIHSAHIERGSLIGIGAVILDGVRVGAGSIIGAGSIVTKNIPPLSLVVGVPGKVLRPITPEEAADLIQHAERYKKLALVHAGKGSDIGFYPQE</sequence>
<evidence type="ECO:0000313" key="4">
    <source>
        <dbReference type="Proteomes" id="UP000217507"/>
    </source>
</evidence>
<dbReference type="SUPFAM" id="SSF51161">
    <property type="entry name" value="Trimeric LpxA-like enzymes"/>
    <property type="match status" value="1"/>
</dbReference>
<dbReference type="InterPro" id="IPR050484">
    <property type="entry name" value="Transf_Hexapept/Carb_Anhydrase"/>
</dbReference>
<evidence type="ECO:0000256" key="1">
    <source>
        <dbReference type="ARBA" id="ARBA00022679"/>
    </source>
</evidence>